<reference evidence="5 6" key="1">
    <citation type="submission" date="2023-08" db="EMBL/GenBank/DDBJ databases">
        <authorList>
            <person name="Palmer J.M."/>
        </authorList>
    </citation>
    <scope>NUCLEOTIDE SEQUENCE [LARGE SCALE GENOMIC DNA]</scope>
    <source>
        <strain evidence="5 6">TWF481</strain>
    </source>
</reference>
<dbReference type="EMBL" id="JAVHJL010000003">
    <property type="protein sequence ID" value="KAK6506818.1"/>
    <property type="molecule type" value="Genomic_DNA"/>
</dbReference>
<evidence type="ECO:0008006" key="7">
    <source>
        <dbReference type="Google" id="ProtNLM"/>
    </source>
</evidence>
<dbReference type="SUPFAM" id="SSF53178">
    <property type="entry name" value="Peptidyl-tRNA hydrolase-like"/>
    <property type="match status" value="1"/>
</dbReference>
<keyword evidence="1" id="KW-0820">tRNA-binding</keyword>
<keyword evidence="2" id="KW-0378">Hydrolase</keyword>
<dbReference type="PANTHER" id="PTHR17224:SF1">
    <property type="entry name" value="PEPTIDYL-TRNA HYDROLASE"/>
    <property type="match status" value="1"/>
</dbReference>
<dbReference type="Pfam" id="PF01195">
    <property type="entry name" value="Pept_tRNA_hydro"/>
    <property type="match status" value="1"/>
</dbReference>
<dbReference type="PANTHER" id="PTHR17224">
    <property type="entry name" value="PEPTIDYL-TRNA HYDROLASE"/>
    <property type="match status" value="1"/>
</dbReference>
<dbReference type="InterPro" id="IPR001328">
    <property type="entry name" value="Pept_tRNA_hydro"/>
</dbReference>
<gene>
    <name evidence="5" type="ORF">TWF481_005278</name>
</gene>
<organism evidence="5 6">
    <name type="scientific">Arthrobotrys musiformis</name>
    <dbReference type="NCBI Taxonomy" id="47236"/>
    <lineage>
        <taxon>Eukaryota</taxon>
        <taxon>Fungi</taxon>
        <taxon>Dikarya</taxon>
        <taxon>Ascomycota</taxon>
        <taxon>Pezizomycotina</taxon>
        <taxon>Orbiliomycetes</taxon>
        <taxon>Orbiliales</taxon>
        <taxon>Orbiliaceae</taxon>
        <taxon>Arthrobotrys</taxon>
    </lineage>
</organism>
<dbReference type="InterPro" id="IPR036416">
    <property type="entry name" value="Pept_tRNA_hydro_sf"/>
</dbReference>
<evidence type="ECO:0000313" key="5">
    <source>
        <dbReference type="EMBL" id="KAK6506818.1"/>
    </source>
</evidence>
<evidence type="ECO:0000256" key="2">
    <source>
        <dbReference type="ARBA" id="ARBA00022801"/>
    </source>
</evidence>
<comment type="caution">
    <text evidence="5">The sequence shown here is derived from an EMBL/GenBank/DDBJ whole genome shotgun (WGS) entry which is preliminary data.</text>
</comment>
<evidence type="ECO:0000256" key="4">
    <source>
        <dbReference type="SAM" id="MobiDB-lite"/>
    </source>
</evidence>
<evidence type="ECO:0000313" key="6">
    <source>
        <dbReference type="Proteomes" id="UP001370758"/>
    </source>
</evidence>
<evidence type="ECO:0000256" key="3">
    <source>
        <dbReference type="ARBA" id="ARBA00022884"/>
    </source>
</evidence>
<dbReference type="Gene3D" id="3.40.50.1470">
    <property type="entry name" value="Peptidyl-tRNA hydrolase"/>
    <property type="match status" value="1"/>
</dbReference>
<feature type="compositionally biased region" description="Polar residues" evidence="4">
    <location>
        <begin position="20"/>
        <end position="30"/>
    </location>
</feature>
<sequence>MGIKGKRKQQRRQQQLQQQIATEETQTEDSNLIPASSTAESSPSTSPSTSTSSIPPPFITPPFEMAASQARSLLICAIGNPGKLLTTRHSAAHLLLPHLTSSQLSPSRSYGGPISDGPSGANYTTKFFQSQVFMNVSGPAVLKAWKQFSPANPNPTLVILHDELEKPVGKVKYKKDGSAGGHNGLSSIKASLGNGKIPIHKIGIGIGRPESRDKNVVADYVLQKVPGRDKDILIRDAVPAILEIIDDIGSEPVEAD</sequence>
<feature type="compositionally biased region" description="Low complexity" evidence="4">
    <location>
        <begin position="34"/>
        <end position="53"/>
    </location>
</feature>
<feature type="region of interest" description="Disordered" evidence="4">
    <location>
        <begin position="1"/>
        <end position="62"/>
    </location>
</feature>
<dbReference type="Proteomes" id="UP001370758">
    <property type="component" value="Unassembled WGS sequence"/>
</dbReference>
<accession>A0AAV9WIY7</accession>
<keyword evidence="3" id="KW-0694">RNA-binding</keyword>
<dbReference type="AlphaFoldDB" id="A0AAV9WIY7"/>
<proteinExistence type="predicted"/>
<evidence type="ECO:0000256" key="1">
    <source>
        <dbReference type="ARBA" id="ARBA00022555"/>
    </source>
</evidence>
<protein>
    <recommendedName>
        <fullName evidence="7">Peptidyl-tRNA hydrolase</fullName>
    </recommendedName>
</protein>
<feature type="compositionally biased region" description="Basic residues" evidence="4">
    <location>
        <begin position="1"/>
        <end position="11"/>
    </location>
</feature>
<keyword evidence="6" id="KW-1185">Reference proteome</keyword>
<name>A0AAV9WIY7_9PEZI</name>
<dbReference type="GO" id="GO:0000049">
    <property type="term" value="F:tRNA binding"/>
    <property type="evidence" value="ECO:0007669"/>
    <property type="project" value="UniProtKB-KW"/>
</dbReference>
<dbReference type="NCBIfam" id="TIGR00447">
    <property type="entry name" value="pth"/>
    <property type="match status" value="1"/>
</dbReference>
<dbReference type="GO" id="GO:0004045">
    <property type="term" value="F:peptidyl-tRNA hydrolase activity"/>
    <property type="evidence" value="ECO:0007669"/>
    <property type="project" value="InterPro"/>
</dbReference>